<dbReference type="EMBL" id="JABWUV010000018">
    <property type="protein sequence ID" value="KAF6291074.1"/>
    <property type="molecule type" value="Genomic_DNA"/>
</dbReference>
<reference evidence="1 2" key="1">
    <citation type="journal article" date="2020" name="Nature">
        <title>Six reference-quality genomes reveal evolution of bat adaptations.</title>
        <authorList>
            <person name="Jebb D."/>
            <person name="Huang Z."/>
            <person name="Pippel M."/>
            <person name="Hughes G.M."/>
            <person name="Lavrichenko K."/>
            <person name="Devanna P."/>
            <person name="Winkler S."/>
            <person name="Jermiin L.S."/>
            <person name="Skirmuntt E.C."/>
            <person name="Katzourakis A."/>
            <person name="Burkitt-Gray L."/>
            <person name="Ray D.A."/>
            <person name="Sullivan K.A.M."/>
            <person name="Roscito J.G."/>
            <person name="Kirilenko B.M."/>
            <person name="Davalos L.M."/>
            <person name="Corthals A.P."/>
            <person name="Power M.L."/>
            <person name="Jones G."/>
            <person name="Ransome R.D."/>
            <person name="Dechmann D.K.N."/>
            <person name="Locatelli A.G."/>
            <person name="Puechmaille S.J."/>
            <person name="Fedrigo O."/>
            <person name="Jarvis E.D."/>
            <person name="Hiller M."/>
            <person name="Vernes S.C."/>
            <person name="Myers E.W."/>
            <person name="Teeling E.C."/>
        </authorList>
    </citation>
    <scope>NUCLEOTIDE SEQUENCE [LARGE SCALE GENOMIC DNA]</scope>
    <source>
        <strain evidence="1">MMyoMyo1</strain>
        <tissue evidence="1">Flight muscle</tissue>
    </source>
</reference>
<comment type="caution">
    <text evidence="1">The sequence shown here is derived from an EMBL/GenBank/DDBJ whole genome shotgun (WGS) entry which is preliminary data.</text>
</comment>
<gene>
    <name evidence="1" type="ORF">mMyoMyo1_009437</name>
</gene>
<evidence type="ECO:0000313" key="2">
    <source>
        <dbReference type="Proteomes" id="UP000527355"/>
    </source>
</evidence>
<name>A0A7J7SRV1_MYOMY</name>
<keyword evidence="2" id="KW-1185">Reference proteome</keyword>
<evidence type="ECO:0000313" key="1">
    <source>
        <dbReference type="EMBL" id="KAF6291074.1"/>
    </source>
</evidence>
<sequence>MMSRNMDWLPPAQPLPRTKHATWVCALTGNGTGNLSVHRTALQPTEPHQPGQFYPFFHFVSVSPGFLGQCMNSSGNRKYLHSFLILIEYFKCFTINFEMCSKISLDAPKETFVLSDCKGFLL</sequence>
<dbReference type="AlphaFoldDB" id="A0A7J7SRV1"/>
<accession>A0A7J7SRV1</accession>
<organism evidence="1 2">
    <name type="scientific">Myotis myotis</name>
    <name type="common">Greater mouse-eared bat</name>
    <name type="synonym">Vespertilio myotis</name>
    <dbReference type="NCBI Taxonomy" id="51298"/>
    <lineage>
        <taxon>Eukaryota</taxon>
        <taxon>Metazoa</taxon>
        <taxon>Chordata</taxon>
        <taxon>Craniata</taxon>
        <taxon>Vertebrata</taxon>
        <taxon>Euteleostomi</taxon>
        <taxon>Mammalia</taxon>
        <taxon>Eutheria</taxon>
        <taxon>Laurasiatheria</taxon>
        <taxon>Chiroptera</taxon>
        <taxon>Yangochiroptera</taxon>
        <taxon>Vespertilionidae</taxon>
        <taxon>Myotis</taxon>
    </lineage>
</organism>
<dbReference type="Proteomes" id="UP000527355">
    <property type="component" value="Unassembled WGS sequence"/>
</dbReference>
<proteinExistence type="predicted"/>
<protein>
    <submittedName>
        <fullName evidence="1">Uncharacterized protein</fullName>
    </submittedName>
</protein>